<dbReference type="SUPFAM" id="SSF52540">
    <property type="entry name" value="P-loop containing nucleoside triphosphate hydrolases"/>
    <property type="match status" value="1"/>
</dbReference>
<dbReference type="Gene3D" id="3.40.50.300">
    <property type="entry name" value="P-loop containing nucleotide triphosphate hydrolases"/>
    <property type="match status" value="1"/>
</dbReference>
<evidence type="ECO:0000256" key="1">
    <source>
        <dbReference type="SAM" id="MobiDB-lite"/>
    </source>
</evidence>
<name>U5IGL2_9DELT</name>
<feature type="compositionally biased region" description="Basic residues" evidence="1">
    <location>
        <begin position="1"/>
        <end position="13"/>
    </location>
</feature>
<dbReference type="InterPro" id="IPR027417">
    <property type="entry name" value="P-loop_NTPase"/>
</dbReference>
<reference evidence="2" key="1">
    <citation type="journal article" date="2013" name="Environ. Microbiol.">
        <title>Comparative genomic analysis of magnetotactic bacteria from the Deltaproteobacteria provides new insights into magnetite and greigite magnetosome genes required for magnetotaxis.</title>
        <authorList>
            <person name="Lefevre C.T."/>
            <person name="Trubitsyn D."/>
            <person name="Abreu F."/>
            <person name="Kolinko S."/>
            <person name="Jogler C."/>
            <person name="de Almeida L.G."/>
            <person name="de Vasconcelos A.T."/>
            <person name="Kube M."/>
            <person name="Reinhardt R."/>
            <person name="Lins U."/>
            <person name="Pignol D."/>
            <person name="Schuler D."/>
            <person name="Bazylinski D.A."/>
            <person name="Ginet N."/>
        </authorList>
    </citation>
    <scope>NUCLEOTIDE SEQUENCE</scope>
    <source>
        <strain evidence="2">ML-1</strain>
    </source>
</reference>
<protein>
    <submittedName>
        <fullName evidence="2">Uncharacterized protein</fullName>
    </submittedName>
</protein>
<proteinExistence type="predicted"/>
<accession>U5IGL2</accession>
<organism evidence="2">
    <name type="scientific">delta proteobacterium ML-1</name>
    <dbReference type="NCBI Taxonomy" id="947513"/>
    <lineage>
        <taxon>Bacteria</taxon>
        <taxon>Deltaproteobacteria</taxon>
    </lineage>
</organism>
<gene>
    <name evidence="2" type="ORF">ALPM_00010</name>
</gene>
<evidence type="ECO:0000313" key="2">
    <source>
        <dbReference type="EMBL" id="AFZ77005.1"/>
    </source>
</evidence>
<dbReference type="AlphaFoldDB" id="U5IGL2"/>
<feature type="region of interest" description="Disordered" evidence="1">
    <location>
        <begin position="1"/>
        <end position="22"/>
    </location>
</feature>
<dbReference type="EMBL" id="JX869936">
    <property type="protein sequence ID" value="AFZ77005.1"/>
    <property type="molecule type" value="Genomic_DNA"/>
</dbReference>
<sequence>MRRKDSVRRRNRQRQGGDGMGSLLASVWKTPAVKSGLAGLAATLGMVVLRGFLRKPGVQAYLDHLVDRVIPFRGETTARVPDVVDRNAAAVTRLFQERGLVPLRLAVDGLPGSGKSALAAALGRELGMEVVCLDHHDMDQELDFSRPMAIYEHHRLFRTQSLDHFDALVYIDEPVQAARERVLRRKRGGYLVEILDYDLLKRVGDMAFRCVDGEETSIPCTDTGNDGNGSMEPMGQGRLRIKFRPETGFREGARIQDELRRHGFEDEGYTKEEALFLCAQGVRRSGFRAYLNVHLLDKELLTAVTGGLLGASQGGRGDKAVLDTLMANVLPALRGRRFQ</sequence>